<feature type="non-terminal residue" evidence="1">
    <location>
        <position position="1"/>
    </location>
</feature>
<evidence type="ECO:0000313" key="1">
    <source>
        <dbReference type="EMBL" id="CAG8814012.1"/>
    </source>
</evidence>
<keyword evidence="2" id="KW-1185">Reference proteome</keyword>
<organism evidence="1 2">
    <name type="scientific">Gigaspora margarita</name>
    <dbReference type="NCBI Taxonomy" id="4874"/>
    <lineage>
        <taxon>Eukaryota</taxon>
        <taxon>Fungi</taxon>
        <taxon>Fungi incertae sedis</taxon>
        <taxon>Mucoromycota</taxon>
        <taxon>Glomeromycotina</taxon>
        <taxon>Glomeromycetes</taxon>
        <taxon>Diversisporales</taxon>
        <taxon>Gigasporaceae</taxon>
        <taxon>Gigaspora</taxon>
    </lineage>
</organism>
<comment type="caution">
    <text evidence="1">The sequence shown here is derived from an EMBL/GenBank/DDBJ whole genome shotgun (WGS) entry which is preliminary data.</text>
</comment>
<gene>
    <name evidence="1" type="ORF">GMARGA_LOCUS25935</name>
</gene>
<evidence type="ECO:0000313" key="2">
    <source>
        <dbReference type="Proteomes" id="UP000789901"/>
    </source>
</evidence>
<dbReference type="EMBL" id="CAJVQB010029409">
    <property type="protein sequence ID" value="CAG8814012.1"/>
    <property type="molecule type" value="Genomic_DNA"/>
</dbReference>
<name>A0ABN7W3S4_GIGMA</name>
<sequence>NVESSNENNFITTSSRSNISATTLIINDASAATSNTSVTESNDLRIPDILDELDAKISALEESFNYA</sequence>
<protein>
    <submittedName>
        <fullName evidence="1">41144_t:CDS:1</fullName>
    </submittedName>
</protein>
<proteinExistence type="predicted"/>
<reference evidence="1 2" key="1">
    <citation type="submission" date="2021-06" db="EMBL/GenBank/DDBJ databases">
        <authorList>
            <person name="Kallberg Y."/>
            <person name="Tangrot J."/>
            <person name="Rosling A."/>
        </authorList>
    </citation>
    <scope>NUCLEOTIDE SEQUENCE [LARGE SCALE GENOMIC DNA]</scope>
    <source>
        <strain evidence="1 2">120-4 pot B 10/14</strain>
    </source>
</reference>
<dbReference type="Proteomes" id="UP000789901">
    <property type="component" value="Unassembled WGS sequence"/>
</dbReference>
<accession>A0ABN7W3S4</accession>